<evidence type="ECO:0000313" key="3">
    <source>
        <dbReference type="Proteomes" id="UP000054144"/>
    </source>
</evidence>
<dbReference type="SMART" id="SM00256">
    <property type="entry name" value="FBOX"/>
    <property type="match status" value="1"/>
</dbReference>
<dbReference type="InterPro" id="IPR036047">
    <property type="entry name" value="F-box-like_dom_sf"/>
</dbReference>
<dbReference type="AlphaFoldDB" id="A0A0D7AEK4"/>
<evidence type="ECO:0000313" key="2">
    <source>
        <dbReference type="EMBL" id="KIY49787.1"/>
    </source>
</evidence>
<reference evidence="2 3" key="1">
    <citation type="journal article" date="2015" name="Fungal Genet. Biol.">
        <title>Evolution of novel wood decay mechanisms in Agaricales revealed by the genome sequences of Fistulina hepatica and Cylindrobasidium torrendii.</title>
        <authorList>
            <person name="Floudas D."/>
            <person name="Held B.W."/>
            <person name="Riley R."/>
            <person name="Nagy L.G."/>
            <person name="Koehler G."/>
            <person name="Ransdell A.S."/>
            <person name="Younus H."/>
            <person name="Chow J."/>
            <person name="Chiniquy J."/>
            <person name="Lipzen A."/>
            <person name="Tritt A."/>
            <person name="Sun H."/>
            <person name="Haridas S."/>
            <person name="LaButti K."/>
            <person name="Ohm R.A."/>
            <person name="Kues U."/>
            <person name="Blanchette R.A."/>
            <person name="Grigoriev I.V."/>
            <person name="Minto R.E."/>
            <person name="Hibbett D.S."/>
        </authorList>
    </citation>
    <scope>NUCLEOTIDE SEQUENCE [LARGE SCALE GENOMIC DNA]</scope>
    <source>
        <strain evidence="2 3">ATCC 64428</strain>
    </source>
</reference>
<organism evidence="2 3">
    <name type="scientific">Fistulina hepatica ATCC 64428</name>
    <dbReference type="NCBI Taxonomy" id="1128425"/>
    <lineage>
        <taxon>Eukaryota</taxon>
        <taxon>Fungi</taxon>
        <taxon>Dikarya</taxon>
        <taxon>Basidiomycota</taxon>
        <taxon>Agaricomycotina</taxon>
        <taxon>Agaricomycetes</taxon>
        <taxon>Agaricomycetidae</taxon>
        <taxon>Agaricales</taxon>
        <taxon>Fistulinaceae</taxon>
        <taxon>Fistulina</taxon>
    </lineage>
</organism>
<feature type="domain" description="F-box" evidence="1">
    <location>
        <begin position="2"/>
        <end position="50"/>
    </location>
</feature>
<protein>
    <recommendedName>
        <fullName evidence="1">F-box domain-containing protein</fullName>
    </recommendedName>
</protein>
<name>A0A0D7AEK4_9AGAR</name>
<gene>
    <name evidence="2" type="ORF">FISHEDRAFT_40809</name>
</gene>
<dbReference type="Proteomes" id="UP000054144">
    <property type="component" value="Unassembled WGS sequence"/>
</dbReference>
<dbReference type="InterPro" id="IPR001810">
    <property type="entry name" value="F-box_dom"/>
</dbReference>
<dbReference type="PROSITE" id="PS50181">
    <property type="entry name" value="FBOX"/>
    <property type="match status" value="1"/>
</dbReference>
<dbReference type="SUPFAM" id="SSF81383">
    <property type="entry name" value="F-box domain"/>
    <property type="match status" value="1"/>
</dbReference>
<dbReference type="OrthoDB" id="2751409at2759"/>
<dbReference type="EMBL" id="KN881721">
    <property type="protein sequence ID" value="KIY49787.1"/>
    <property type="molecule type" value="Genomic_DNA"/>
</dbReference>
<keyword evidence="3" id="KW-1185">Reference proteome</keyword>
<proteinExistence type="predicted"/>
<sequence length="543" mass="61007">MAVGLADLPPEMILRILFFLPELDILILQRTSSSFCQLISGTATLQYRIAKELAGYEDNPCASERHVSVLERLHALRKLESSLINVSPSFSMSIPVTFRPCGLYELSAGRYMLGTTSRTRIKALTLPSTPTDEPRWHDVDVGFHIIDFGLSICENDLLAAVVLCVSFNANAVDPAPQIGISLIQYSTGLPHPEAKDAYIPVSSLRGGWFPPYLSIEIIGDSLVLILHYTPANGPSPSDEFYVYNWRKGTRRLGIEALHGTYSSFCFLTENMVFLPNKDNETFEYWSLEPETPVCIGALQLPTLRPEVRIFLLSCRGEPNPMRAGAWSHSPDLFAPRPETAILILNFHFVSMRGDHGSHALSLVVHRNSLMDLVPRLSPDTTLAWTEWGPPICRWFAMDNINTRWITTTAGQRLICVPESNDEDSDAAVCICDFNPYNVRRFRHGSLFPGVHDMSRDIFTLVDEPETLEAQDRIDVFEEPVTSELPYLCSRSATLHKFDGVLLDDRRIIGLKVCTHLLSVRLLTRRQSNGLDSHVHYLEVMCFA</sequence>
<accession>A0A0D7AEK4</accession>
<dbReference type="Pfam" id="PF00646">
    <property type="entry name" value="F-box"/>
    <property type="match status" value="1"/>
</dbReference>
<evidence type="ECO:0000259" key="1">
    <source>
        <dbReference type="PROSITE" id="PS50181"/>
    </source>
</evidence>